<evidence type="ECO:0000313" key="3">
    <source>
        <dbReference type="Proteomes" id="UP001189429"/>
    </source>
</evidence>
<organism evidence="2 3">
    <name type="scientific">Prorocentrum cordatum</name>
    <dbReference type="NCBI Taxonomy" id="2364126"/>
    <lineage>
        <taxon>Eukaryota</taxon>
        <taxon>Sar</taxon>
        <taxon>Alveolata</taxon>
        <taxon>Dinophyceae</taxon>
        <taxon>Prorocentrales</taxon>
        <taxon>Prorocentraceae</taxon>
        <taxon>Prorocentrum</taxon>
    </lineage>
</organism>
<feature type="compositionally biased region" description="Pro residues" evidence="1">
    <location>
        <begin position="111"/>
        <end position="134"/>
    </location>
</feature>
<proteinExistence type="predicted"/>
<dbReference type="Proteomes" id="UP001189429">
    <property type="component" value="Unassembled WGS sequence"/>
</dbReference>
<protein>
    <submittedName>
        <fullName evidence="2">Uncharacterized protein</fullName>
    </submittedName>
</protein>
<comment type="caution">
    <text evidence="2">The sequence shown here is derived from an EMBL/GenBank/DDBJ whole genome shotgun (WGS) entry which is preliminary data.</text>
</comment>
<evidence type="ECO:0000313" key="2">
    <source>
        <dbReference type="EMBL" id="CAK0902815.1"/>
    </source>
</evidence>
<name>A0ABN9XS48_9DINO</name>
<dbReference type="EMBL" id="CAUYUJ010021123">
    <property type="protein sequence ID" value="CAK0902815.1"/>
    <property type="molecule type" value="Genomic_DNA"/>
</dbReference>
<keyword evidence="3" id="KW-1185">Reference proteome</keyword>
<gene>
    <name evidence="2" type="ORF">PCOR1329_LOCUS79305</name>
</gene>
<reference evidence="2" key="1">
    <citation type="submission" date="2023-10" db="EMBL/GenBank/DDBJ databases">
        <authorList>
            <person name="Chen Y."/>
            <person name="Shah S."/>
            <person name="Dougan E. K."/>
            <person name="Thang M."/>
            <person name="Chan C."/>
        </authorList>
    </citation>
    <scope>NUCLEOTIDE SEQUENCE [LARGE SCALE GENOMIC DNA]</scope>
</reference>
<feature type="region of interest" description="Disordered" evidence="1">
    <location>
        <begin position="92"/>
        <end position="140"/>
    </location>
</feature>
<evidence type="ECO:0000256" key="1">
    <source>
        <dbReference type="SAM" id="MobiDB-lite"/>
    </source>
</evidence>
<accession>A0ABN9XS48</accession>
<sequence length="168" mass="17979">MRAAEVREIADGVDFGPASLGPIAVITEGLAGNTGTVTAEQRARILQQHNCLARTRGRKRYPERELLVIGRVDRLRQAHEAASVCLRGESEARIASVPESAPPRRPRQEPRPPPCPPPCKAPEPPDPSSLPPAEIPQHDSWTKNASELLDSGANALLALAPACSLKIG</sequence>